<feature type="domain" description="GP-PDE" evidence="1">
    <location>
        <begin position="58"/>
        <end position="289"/>
    </location>
</feature>
<protein>
    <recommendedName>
        <fullName evidence="1">GP-PDE domain-containing protein</fullName>
    </recommendedName>
</protein>
<dbReference type="PANTHER" id="PTHR46211:SF14">
    <property type="entry name" value="GLYCEROPHOSPHODIESTER PHOSPHODIESTERASE"/>
    <property type="match status" value="1"/>
</dbReference>
<gene>
    <name evidence="2" type="ORF">GCM10011512_28440</name>
</gene>
<sequence length="486" mass="53177">MSAPIGASPGGPSRRMLLGSMGAVLLLGACSSPTPRATPATSTVAAPYTVDRLLEQSPFLIAHRGSGDTWTEHTMDAYRHAVDAGAMALEISVHATKDGVLVCHHDGNTKRMTGTDLDIATTTWAELSTLPNNARAWLGPAAALQPIPRLADVLDAFIDSHVLFVEDKSGKNPQRVLDLIFSHPNARDHVVWKQHAGAPNLAQATKRGLRSWGYFTTDELDVFDQYQGRFDLIGMIVQADDRAFQRAVATGKPVIAWEVHRRSERERLQKLGVQGLMCSNYPYVARALPPATQDAFATGLRTAGDLPQEVGGDWATQPQLLPRDRACRFAQKAPSSYVLGSMALDDQPIYSIHFQLRWPTTKPAARDHAGVAFGQDTDEPYRPLEVSAASGYHVLFRANGEGGLYRRAAGVRSGELLGDFRSPAPKPGEWVSFVIQVTRTTVVFRRLGDDAWSAGARDETYRGDYLSLFKNYSGTVPVDFRDIRVD</sequence>
<dbReference type="InterPro" id="IPR006311">
    <property type="entry name" value="TAT_signal"/>
</dbReference>
<reference evidence="3" key="1">
    <citation type="journal article" date="2019" name="Int. J. Syst. Evol. Microbiol.">
        <title>The Global Catalogue of Microorganisms (GCM) 10K type strain sequencing project: providing services to taxonomists for standard genome sequencing and annotation.</title>
        <authorList>
            <consortium name="The Broad Institute Genomics Platform"/>
            <consortium name="The Broad Institute Genome Sequencing Center for Infectious Disease"/>
            <person name="Wu L."/>
            <person name="Ma J."/>
        </authorList>
    </citation>
    <scope>NUCLEOTIDE SEQUENCE [LARGE SCALE GENOMIC DNA]</scope>
    <source>
        <strain evidence="3">CGMCC 1.15480</strain>
    </source>
</reference>
<dbReference type="RefSeq" id="WP_188669090.1">
    <property type="nucleotide sequence ID" value="NZ_BMJI01000027.1"/>
</dbReference>
<accession>A0ABQ1PN15</accession>
<dbReference type="PROSITE" id="PS51318">
    <property type="entry name" value="TAT"/>
    <property type="match status" value="1"/>
</dbReference>
<keyword evidence="3" id="KW-1185">Reference proteome</keyword>
<name>A0ABQ1PN15_9MICC</name>
<evidence type="ECO:0000313" key="2">
    <source>
        <dbReference type="EMBL" id="GGC99866.1"/>
    </source>
</evidence>
<dbReference type="PROSITE" id="PS51704">
    <property type="entry name" value="GP_PDE"/>
    <property type="match status" value="1"/>
</dbReference>
<dbReference type="Gene3D" id="3.20.20.190">
    <property type="entry name" value="Phosphatidylinositol (PI) phosphodiesterase"/>
    <property type="match status" value="1"/>
</dbReference>
<dbReference type="Pfam" id="PF03009">
    <property type="entry name" value="GDPD"/>
    <property type="match status" value="1"/>
</dbReference>
<dbReference type="EMBL" id="BMJI01000027">
    <property type="protein sequence ID" value="GGC99866.1"/>
    <property type="molecule type" value="Genomic_DNA"/>
</dbReference>
<dbReference type="InterPro" id="IPR017946">
    <property type="entry name" value="PLC-like_Pdiesterase_TIM-brl"/>
</dbReference>
<dbReference type="Proteomes" id="UP000597761">
    <property type="component" value="Unassembled WGS sequence"/>
</dbReference>
<organism evidence="2 3">
    <name type="scientific">Tersicoccus solisilvae</name>
    <dbReference type="NCBI Taxonomy" id="1882339"/>
    <lineage>
        <taxon>Bacteria</taxon>
        <taxon>Bacillati</taxon>
        <taxon>Actinomycetota</taxon>
        <taxon>Actinomycetes</taxon>
        <taxon>Micrococcales</taxon>
        <taxon>Micrococcaceae</taxon>
        <taxon>Tersicoccus</taxon>
    </lineage>
</organism>
<proteinExistence type="predicted"/>
<dbReference type="CDD" id="cd08556">
    <property type="entry name" value="GDPD"/>
    <property type="match status" value="1"/>
</dbReference>
<comment type="caution">
    <text evidence="2">The sequence shown here is derived from an EMBL/GenBank/DDBJ whole genome shotgun (WGS) entry which is preliminary data.</text>
</comment>
<dbReference type="SUPFAM" id="SSF51695">
    <property type="entry name" value="PLC-like phosphodiesterases"/>
    <property type="match status" value="1"/>
</dbReference>
<evidence type="ECO:0000259" key="1">
    <source>
        <dbReference type="PROSITE" id="PS51704"/>
    </source>
</evidence>
<evidence type="ECO:0000313" key="3">
    <source>
        <dbReference type="Proteomes" id="UP000597761"/>
    </source>
</evidence>
<dbReference type="PANTHER" id="PTHR46211">
    <property type="entry name" value="GLYCEROPHOSPHORYL DIESTER PHOSPHODIESTERASE"/>
    <property type="match status" value="1"/>
</dbReference>
<dbReference type="InterPro" id="IPR030395">
    <property type="entry name" value="GP_PDE_dom"/>
</dbReference>